<gene>
    <name evidence="2" type="ORF">MICAE_2630001</name>
</gene>
<feature type="domain" description="Transposase IS110-like N-terminal" evidence="1">
    <location>
        <begin position="8"/>
        <end position="89"/>
    </location>
</feature>
<reference evidence="2 3" key="1">
    <citation type="submission" date="2012-04" db="EMBL/GenBank/DDBJ databases">
        <authorList>
            <person name="Genoscope - CEA"/>
        </authorList>
    </citation>
    <scope>NUCLEOTIDE SEQUENCE [LARGE SCALE GENOMIC DNA]</scope>
    <source>
        <strain evidence="2 3">9806</strain>
    </source>
</reference>
<dbReference type="GO" id="GO:0006313">
    <property type="term" value="P:DNA transposition"/>
    <property type="evidence" value="ECO:0007669"/>
    <property type="project" value="InterPro"/>
</dbReference>
<evidence type="ECO:0000259" key="1">
    <source>
        <dbReference type="Pfam" id="PF01548"/>
    </source>
</evidence>
<dbReference type="Proteomes" id="UP000003273">
    <property type="component" value="Unassembled WGS sequence"/>
</dbReference>
<dbReference type="PANTHER" id="PTHR33055:SF13">
    <property type="entry name" value="TRANSPOSASE"/>
    <property type="match status" value="1"/>
</dbReference>
<dbReference type="PANTHER" id="PTHR33055">
    <property type="entry name" value="TRANSPOSASE FOR INSERTION SEQUENCE ELEMENT IS1111A"/>
    <property type="match status" value="1"/>
</dbReference>
<dbReference type="AlphaFoldDB" id="I4GXB7"/>
<organism evidence="2 3">
    <name type="scientific">Microcystis aeruginosa PCC 9806</name>
    <dbReference type="NCBI Taxonomy" id="1160282"/>
    <lineage>
        <taxon>Bacteria</taxon>
        <taxon>Bacillati</taxon>
        <taxon>Cyanobacteriota</taxon>
        <taxon>Cyanophyceae</taxon>
        <taxon>Oscillatoriophycideae</taxon>
        <taxon>Chroococcales</taxon>
        <taxon>Microcystaceae</taxon>
        <taxon>Microcystis</taxon>
    </lineage>
</organism>
<sequence length="101" mass="11043">MENISQWVGIDISKATLDVYLRPMGKAMKVANTKEDRSKLVETLKSYTVNLIVLEATGGLETELVIQLQAADLPVALINPRQGRDFAKATGKLSSRAKLIS</sequence>
<dbReference type="InterPro" id="IPR047650">
    <property type="entry name" value="Transpos_IS110"/>
</dbReference>
<comment type="caution">
    <text evidence="2">The sequence shown here is derived from an EMBL/GenBank/DDBJ whole genome shotgun (WGS) entry which is preliminary data.</text>
</comment>
<dbReference type="Pfam" id="PF01548">
    <property type="entry name" value="DEDD_Tnp_IS110"/>
    <property type="match status" value="1"/>
</dbReference>
<dbReference type="InterPro" id="IPR002525">
    <property type="entry name" value="Transp_IS110-like_N"/>
</dbReference>
<protein>
    <submittedName>
        <fullName evidence="2">Transposase</fullName>
    </submittedName>
</protein>
<dbReference type="HOGENOM" id="CLU_036902_6_4_3"/>
<dbReference type="GO" id="GO:0003677">
    <property type="term" value="F:DNA binding"/>
    <property type="evidence" value="ECO:0007669"/>
    <property type="project" value="InterPro"/>
</dbReference>
<dbReference type="GO" id="GO:0004803">
    <property type="term" value="F:transposase activity"/>
    <property type="evidence" value="ECO:0007669"/>
    <property type="project" value="InterPro"/>
</dbReference>
<evidence type="ECO:0000313" key="3">
    <source>
        <dbReference type="Proteomes" id="UP000003273"/>
    </source>
</evidence>
<name>I4GXB7_MICAE</name>
<dbReference type="EMBL" id="CAIL01000183">
    <property type="protein sequence ID" value="CCI14441.1"/>
    <property type="molecule type" value="Genomic_DNA"/>
</dbReference>
<proteinExistence type="predicted"/>
<evidence type="ECO:0000313" key="2">
    <source>
        <dbReference type="EMBL" id="CCI14441.1"/>
    </source>
</evidence>
<accession>I4GXB7</accession>